<organism evidence="2 3">
    <name type="scientific">Arachis hypogaea</name>
    <name type="common">Peanut</name>
    <dbReference type="NCBI Taxonomy" id="3818"/>
    <lineage>
        <taxon>Eukaryota</taxon>
        <taxon>Viridiplantae</taxon>
        <taxon>Streptophyta</taxon>
        <taxon>Embryophyta</taxon>
        <taxon>Tracheophyta</taxon>
        <taxon>Spermatophyta</taxon>
        <taxon>Magnoliopsida</taxon>
        <taxon>eudicotyledons</taxon>
        <taxon>Gunneridae</taxon>
        <taxon>Pentapetalae</taxon>
        <taxon>rosids</taxon>
        <taxon>fabids</taxon>
        <taxon>Fabales</taxon>
        <taxon>Fabaceae</taxon>
        <taxon>Papilionoideae</taxon>
        <taxon>50 kb inversion clade</taxon>
        <taxon>dalbergioids sensu lato</taxon>
        <taxon>Dalbergieae</taxon>
        <taxon>Pterocarpus clade</taxon>
        <taxon>Arachis</taxon>
    </lineage>
</organism>
<sequence length="195" mass="22049">MIKLFIIILEIVKWSGKIAEQGIRVWAAKEKESKRMAKFNVVQKQRRASIAERKRKIHGDPVTGKLKVKDQPSSLSGKRKRKLFKQWRREQKVALEKGLVSMEDVQMAVAEAAGEAKDTISKTSGKFHLKKSLKLKQLKKHKGKVINERNNYTAHELKFLNLKNTSPNFKGKNKRKSNVSAAAAAAETSADAMVE</sequence>
<feature type="region of interest" description="Disordered" evidence="1">
    <location>
        <begin position="166"/>
        <end position="195"/>
    </location>
</feature>
<proteinExistence type="predicted"/>
<dbReference type="STRING" id="3818.A0A444YYT6"/>
<protein>
    <submittedName>
        <fullName evidence="2">Uncharacterized protein</fullName>
    </submittedName>
</protein>
<gene>
    <name evidence="2" type="ORF">Ahy_B05g074420</name>
</gene>
<evidence type="ECO:0000256" key="1">
    <source>
        <dbReference type="SAM" id="MobiDB-lite"/>
    </source>
</evidence>
<evidence type="ECO:0000313" key="2">
    <source>
        <dbReference type="EMBL" id="RYR07102.1"/>
    </source>
</evidence>
<accession>A0A444YYT6</accession>
<dbReference type="Proteomes" id="UP000289738">
    <property type="component" value="Chromosome B05"/>
</dbReference>
<dbReference type="AlphaFoldDB" id="A0A444YYT6"/>
<evidence type="ECO:0000313" key="3">
    <source>
        <dbReference type="Proteomes" id="UP000289738"/>
    </source>
</evidence>
<dbReference type="PANTHER" id="PTHR36709">
    <property type="entry name" value="OS02G0604100 PROTEIN"/>
    <property type="match status" value="1"/>
</dbReference>
<feature type="compositionally biased region" description="Low complexity" evidence="1">
    <location>
        <begin position="181"/>
        <end position="195"/>
    </location>
</feature>
<comment type="caution">
    <text evidence="2">The sequence shown here is derived from an EMBL/GenBank/DDBJ whole genome shotgun (WGS) entry which is preliminary data.</text>
</comment>
<reference evidence="2 3" key="1">
    <citation type="submission" date="2019-01" db="EMBL/GenBank/DDBJ databases">
        <title>Sequencing of cultivated peanut Arachis hypogaea provides insights into genome evolution and oil improvement.</title>
        <authorList>
            <person name="Chen X."/>
        </authorList>
    </citation>
    <scope>NUCLEOTIDE SEQUENCE [LARGE SCALE GENOMIC DNA]</scope>
    <source>
        <strain evidence="3">cv. Fuhuasheng</strain>
        <tissue evidence="2">Leaves</tissue>
    </source>
</reference>
<keyword evidence="3" id="KW-1185">Reference proteome</keyword>
<name>A0A444YYT6_ARAHY</name>
<dbReference type="PANTHER" id="PTHR36709:SF1">
    <property type="entry name" value="OS02G0604100 PROTEIN"/>
    <property type="match status" value="1"/>
</dbReference>
<dbReference type="EMBL" id="SDMP01000015">
    <property type="protein sequence ID" value="RYR07102.1"/>
    <property type="molecule type" value="Genomic_DNA"/>
</dbReference>